<dbReference type="SUPFAM" id="SSF54277">
    <property type="entry name" value="CAD &amp; PB1 domains"/>
    <property type="match status" value="1"/>
</dbReference>
<dbReference type="PANTHER" id="PTHR31734:SF38">
    <property type="entry name" value="AUXIN-RESPONSIVE PROTEIN IAA29"/>
    <property type="match status" value="1"/>
</dbReference>
<reference evidence="10" key="2">
    <citation type="submission" date="2023-05" db="EMBL/GenBank/DDBJ databases">
        <authorList>
            <person name="Schelkunov M.I."/>
        </authorList>
    </citation>
    <scope>NUCLEOTIDE SEQUENCE</scope>
    <source>
        <strain evidence="10">Hsosn_3</strain>
        <tissue evidence="10">Leaf</tissue>
    </source>
</reference>
<keyword evidence="3 8" id="KW-0678">Repressor</keyword>
<dbReference type="GO" id="GO:0005634">
    <property type="term" value="C:nucleus"/>
    <property type="evidence" value="ECO:0007669"/>
    <property type="project" value="UniProtKB-SubCell"/>
</dbReference>
<keyword evidence="7 8" id="KW-0927">Auxin signaling pathway</keyword>
<dbReference type="PROSITE" id="PS51745">
    <property type="entry name" value="PB1"/>
    <property type="match status" value="1"/>
</dbReference>
<comment type="function">
    <text evidence="8">Aux/IAA proteins are short-lived transcriptional factors that function as repressors of early auxin response genes at low auxin concentrations.</text>
</comment>
<dbReference type="InterPro" id="IPR003311">
    <property type="entry name" value="AUX_IAA"/>
</dbReference>
<dbReference type="EMBL" id="JAUIZM010000002">
    <property type="protein sequence ID" value="KAK1400049.1"/>
    <property type="molecule type" value="Genomic_DNA"/>
</dbReference>
<dbReference type="AlphaFoldDB" id="A0AAD8JAS3"/>
<name>A0AAD8JAS3_9APIA</name>
<dbReference type="InterPro" id="IPR053793">
    <property type="entry name" value="PB1-like"/>
</dbReference>
<evidence type="ECO:0000256" key="6">
    <source>
        <dbReference type="ARBA" id="ARBA00023242"/>
    </source>
</evidence>
<evidence type="ECO:0000256" key="2">
    <source>
        <dbReference type="ARBA" id="ARBA00006728"/>
    </source>
</evidence>
<dbReference type="Gene3D" id="3.10.20.90">
    <property type="entry name" value="Phosphatidylinositol 3-kinase Catalytic Subunit, Chain A, domain 1"/>
    <property type="match status" value="1"/>
</dbReference>
<protein>
    <recommendedName>
        <fullName evidence="8">Auxin-responsive protein</fullName>
    </recommendedName>
</protein>
<reference evidence="10" key="1">
    <citation type="submission" date="2023-02" db="EMBL/GenBank/DDBJ databases">
        <title>Genome of toxic invasive species Heracleum sosnowskyi carries increased number of genes despite the absence of recent whole-genome duplications.</title>
        <authorList>
            <person name="Schelkunov M."/>
            <person name="Shtratnikova V."/>
            <person name="Makarenko M."/>
            <person name="Klepikova A."/>
            <person name="Omelchenko D."/>
            <person name="Novikova G."/>
            <person name="Obukhova E."/>
            <person name="Bogdanov V."/>
            <person name="Penin A."/>
            <person name="Logacheva M."/>
        </authorList>
    </citation>
    <scope>NUCLEOTIDE SEQUENCE</scope>
    <source>
        <strain evidence="10">Hsosn_3</strain>
        <tissue evidence="10">Leaf</tissue>
    </source>
</reference>
<keyword evidence="6 8" id="KW-0539">Nucleus</keyword>
<comment type="subunit">
    <text evidence="8">Homodimers and heterodimers.</text>
</comment>
<evidence type="ECO:0000256" key="7">
    <source>
        <dbReference type="ARBA" id="ARBA00023294"/>
    </source>
</evidence>
<feature type="domain" description="PB1" evidence="9">
    <location>
        <begin position="88"/>
        <end position="175"/>
    </location>
</feature>
<evidence type="ECO:0000256" key="1">
    <source>
        <dbReference type="ARBA" id="ARBA00004123"/>
    </source>
</evidence>
<organism evidence="10 11">
    <name type="scientific">Heracleum sosnowskyi</name>
    <dbReference type="NCBI Taxonomy" id="360622"/>
    <lineage>
        <taxon>Eukaryota</taxon>
        <taxon>Viridiplantae</taxon>
        <taxon>Streptophyta</taxon>
        <taxon>Embryophyta</taxon>
        <taxon>Tracheophyta</taxon>
        <taxon>Spermatophyta</taxon>
        <taxon>Magnoliopsida</taxon>
        <taxon>eudicotyledons</taxon>
        <taxon>Gunneridae</taxon>
        <taxon>Pentapetalae</taxon>
        <taxon>asterids</taxon>
        <taxon>campanulids</taxon>
        <taxon>Apiales</taxon>
        <taxon>Apiaceae</taxon>
        <taxon>Apioideae</taxon>
        <taxon>apioid superclade</taxon>
        <taxon>Tordylieae</taxon>
        <taxon>Tordyliinae</taxon>
        <taxon>Heracleum</taxon>
    </lineage>
</organism>
<keyword evidence="4 8" id="KW-0805">Transcription regulation</keyword>
<proteinExistence type="inferred from homology"/>
<keyword evidence="5 8" id="KW-0804">Transcription</keyword>
<dbReference type="GO" id="GO:0009734">
    <property type="term" value="P:auxin-activated signaling pathway"/>
    <property type="evidence" value="ECO:0007669"/>
    <property type="project" value="UniProtKB-UniRule"/>
</dbReference>
<evidence type="ECO:0000313" key="10">
    <source>
        <dbReference type="EMBL" id="KAK1400049.1"/>
    </source>
</evidence>
<evidence type="ECO:0000256" key="8">
    <source>
        <dbReference type="RuleBase" id="RU004549"/>
    </source>
</evidence>
<evidence type="ECO:0000256" key="5">
    <source>
        <dbReference type="ARBA" id="ARBA00023163"/>
    </source>
</evidence>
<dbReference type="Pfam" id="PF02309">
    <property type="entry name" value="AUX_IAA"/>
    <property type="match status" value="2"/>
</dbReference>
<evidence type="ECO:0000313" key="11">
    <source>
        <dbReference type="Proteomes" id="UP001237642"/>
    </source>
</evidence>
<comment type="subcellular location">
    <subcellularLocation>
        <location evidence="1 8">Nucleus</location>
    </subcellularLocation>
</comment>
<dbReference type="InterPro" id="IPR033389">
    <property type="entry name" value="AUX/IAA_dom"/>
</dbReference>
<keyword evidence="11" id="KW-1185">Reference proteome</keyword>
<sequence length="175" mass="20202">MELQLGLALFPDINKFEMNEESTSEPPKDVYGSVHSLQAKKRNFNEAFDHDDSSFLSTTDDIPQTLALFSRDNDHTKNDTEDEKPNHSLYVKVKMEGVGIARKIDLGQHHSYHSLATTLLHMFGKSKESIKDYKLVYLDEEGDWLLAEDLPWKSFMRSVQCLKWIKSSHPDRDLD</sequence>
<dbReference type="Proteomes" id="UP001237642">
    <property type="component" value="Unassembled WGS sequence"/>
</dbReference>
<accession>A0AAD8JAS3</accession>
<evidence type="ECO:0000256" key="4">
    <source>
        <dbReference type="ARBA" id="ARBA00023015"/>
    </source>
</evidence>
<comment type="caution">
    <text evidence="10">The sequence shown here is derived from an EMBL/GenBank/DDBJ whole genome shotgun (WGS) entry which is preliminary data.</text>
</comment>
<evidence type="ECO:0000259" key="9">
    <source>
        <dbReference type="PROSITE" id="PS51745"/>
    </source>
</evidence>
<dbReference type="PANTHER" id="PTHR31734">
    <property type="entry name" value="AUXIN-RESPONSIVE PROTEIN IAA17"/>
    <property type="match status" value="1"/>
</dbReference>
<gene>
    <name evidence="10" type="ORF">POM88_009912</name>
</gene>
<evidence type="ECO:0000256" key="3">
    <source>
        <dbReference type="ARBA" id="ARBA00022491"/>
    </source>
</evidence>
<comment type="similarity">
    <text evidence="2 8">Belongs to the Aux/IAA family.</text>
</comment>
<dbReference type="GO" id="GO:0006355">
    <property type="term" value="P:regulation of DNA-templated transcription"/>
    <property type="evidence" value="ECO:0007669"/>
    <property type="project" value="InterPro"/>
</dbReference>